<protein>
    <submittedName>
        <fullName evidence="5">Xanthine dehydrogenase/oxidase</fullName>
    </submittedName>
</protein>
<keyword evidence="3" id="KW-0274">FAD</keyword>
<dbReference type="InterPro" id="IPR002346">
    <property type="entry name" value="Mopterin_DH_FAD-bd"/>
</dbReference>
<dbReference type="Gene3D" id="3.30.390.50">
    <property type="entry name" value="CO dehydrogenase flavoprotein, C-terminal domain"/>
    <property type="match status" value="1"/>
</dbReference>
<dbReference type="AlphaFoldDB" id="A0AA41T6S8"/>
<evidence type="ECO:0000256" key="2">
    <source>
        <dbReference type="ARBA" id="ARBA00022630"/>
    </source>
</evidence>
<dbReference type="PANTHER" id="PTHR45444:SF3">
    <property type="entry name" value="XANTHINE DEHYDROGENASE"/>
    <property type="match status" value="1"/>
</dbReference>
<organism evidence="5 6">
    <name type="scientific">Sciurus carolinensis</name>
    <name type="common">Eastern gray squirrel</name>
    <dbReference type="NCBI Taxonomy" id="30640"/>
    <lineage>
        <taxon>Eukaryota</taxon>
        <taxon>Metazoa</taxon>
        <taxon>Chordata</taxon>
        <taxon>Craniata</taxon>
        <taxon>Vertebrata</taxon>
        <taxon>Euteleostomi</taxon>
        <taxon>Mammalia</taxon>
        <taxon>Eutheria</taxon>
        <taxon>Euarchontoglires</taxon>
        <taxon>Glires</taxon>
        <taxon>Rodentia</taxon>
        <taxon>Sciuromorpha</taxon>
        <taxon>Sciuridae</taxon>
        <taxon>Sciurinae</taxon>
        <taxon>Sciurini</taxon>
        <taxon>Sciurus</taxon>
    </lineage>
</organism>
<dbReference type="GO" id="GO:0005506">
    <property type="term" value="F:iron ion binding"/>
    <property type="evidence" value="ECO:0007669"/>
    <property type="project" value="InterPro"/>
</dbReference>
<dbReference type="InterPro" id="IPR036884">
    <property type="entry name" value="2Fe-2S-bd_dom_sf"/>
</dbReference>
<dbReference type="InterPro" id="IPR036318">
    <property type="entry name" value="FAD-bd_PCMH-like_sf"/>
</dbReference>
<dbReference type="InterPro" id="IPR036856">
    <property type="entry name" value="Ald_Oxase/Xan_DH_a/b_sf"/>
</dbReference>
<name>A0AA41T6S8_SCICA</name>
<dbReference type="InterPro" id="IPR016167">
    <property type="entry name" value="FAD-bd_PCMH_sub1"/>
</dbReference>
<dbReference type="FunFam" id="3.30.43.10:FF:000001">
    <property type="entry name" value="Xanthine dehydrogenase/oxidase"/>
    <property type="match status" value="1"/>
</dbReference>
<dbReference type="SUPFAM" id="SSF56176">
    <property type="entry name" value="FAD-binding/transporter-associated domain-like"/>
    <property type="match status" value="1"/>
</dbReference>
<evidence type="ECO:0000313" key="6">
    <source>
        <dbReference type="Proteomes" id="UP001166674"/>
    </source>
</evidence>
<dbReference type="Gene3D" id="3.30.43.10">
    <property type="entry name" value="Uridine Diphospho-n-acetylenolpyruvylglucosamine Reductase, domain 2"/>
    <property type="match status" value="1"/>
</dbReference>
<evidence type="ECO:0000259" key="4">
    <source>
        <dbReference type="PROSITE" id="PS51387"/>
    </source>
</evidence>
<dbReference type="EMBL" id="JAATJV010400713">
    <property type="protein sequence ID" value="MBZ3885509.1"/>
    <property type="molecule type" value="Genomic_DNA"/>
</dbReference>
<keyword evidence="6" id="KW-1185">Reference proteome</keyword>
<dbReference type="InterPro" id="IPR016166">
    <property type="entry name" value="FAD-bd_PCMH"/>
</dbReference>
<comment type="cofactor">
    <cofactor evidence="1">
        <name>FAD</name>
        <dbReference type="ChEBI" id="CHEBI:57692"/>
    </cofactor>
</comment>
<evidence type="ECO:0000256" key="3">
    <source>
        <dbReference type="ARBA" id="ARBA00022827"/>
    </source>
</evidence>
<dbReference type="Gene3D" id="3.30.465.10">
    <property type="match status" value="1"/>
</dbReference>
<accession>A0AA41T6S8</accession>
<dbReference type="PANTHER" id="PTHR45444">
    <property type="entry name" value="XANTHINE DEHYDROGENASE"/>
    <property type="match status" value="1"/>
</dbReference>
<evidence type="ECO:0000256" key="1">
    <source>
        <dbReference type="ARBA" id="ARBA00001974"/>
    </source>
</evidence>
<dbReference type="SUPFAM" id="SSF47741">
    <property type="entry name" value="CO dehydrogenase ISP C-domain like"/>
    <property type="match status" value="1"/>
</dbReference>
<dbReference type="PROSITE" id="PS51387">
    <property type="entry name" value="FAD_PCMH"/>
    <property type="match status" value="1"/>
</dbReference>
<dbReference type="FunFam" id="3.30.390.50:FF:000001">
    <property type="entry name" value="Xanthine dehydrogenase oxidase"/>
    <property type="match status" value="1"/>
</dbReference>
<evidence type="ECO:0000313" key="5">
    <source>
        <dbReference type="EMBL" id="MBZ3885509.1"/>
    </source>
</evidence>
<dbReference type="SUPFAM" id="SSF54665">
    <property type="entry name" value="CO dehydrogenase molybdoprotein N-domain-like"/>
    <property type="match status" value="1"/>
</dbReference>
<dbReference type="InterPro" id="IPR005107">
    <property type="entry name" value="CO_DH_flav_C"/>
</dbReference>
<dbReference type="InterPro" id="IPR002888">
    <property type="entry name" value="2Fe-2S-bd"/>
</dbReference>
<dbReference type="InterPro" id="IPR016208">
    <property type="entry name" value="Ald_Oxase/xanthine_DH-like"/>
</dbReference>
<dbReference type="Gene3D" id="3.30.365.10">
    <property type="entry name" value="Aldehyde oxidase/xanthine dehydrogenase, molybdopterin binding domain"/>
    <property type="match status" value="1"/>
</dbReference>
<dbReference type="FunFam" id="3.30.365.10:FF:000006">
    <property type="entry name" value="xanthine dehydrogenase/oxidase"/>
    <property type="match status" value="1"/>
</dbReference>
<dbReference type="InterPro" id="IPR016169">
    <property type="entry name" value="FAD-bd_PCMH_sub2"/>
</dbReference>
<dbReference type="Pfam" id="PF00941">
    <property type="entry name" value="FAD_binding_5"/>
    <property type="match status" value="1"/>
</dbReference>
<dbReference type="Proteomes" id="UP001166674">
    <property type="component" value="Unassembled WGS sequence"/>
</dbReference>
<keyword evidence="2" id="KW-0285">Flavoprotein</keyword>
<dbReference type="GO" id="GO:0071949">
    <property type="term" value="F:FAD binding"/>
    <property type="evidence" value="ECO:0007669"/>
    <property type="project" value="InterPro"/>
</dbReference>
<dbReference type="Pfam" id="PF01799">
    <property type="entry name" value="Fer2_2"/>
    <property type="match status" value="1"/>
</dbReference>
<comment type="caution">
    <text evidence="5">The sequence shown here is derived from an EMBL/GenBank/DDBJ whole genome shotgun (WGS) entry which is preliminary data.</text>
</comment>
<dbReference type="Pfam" id="PF03450">
    <property type="entry name" value="CO_deh_flav_C"/>
    <property type="match status" value="1"/>
</dbReference>
<sequence length="445" mass="49742">MSMYTLLRNEPEPTMEEIENAFQGNLCRCTGYRPILQGFRTFARRLKDTPQKQLRFEGERVTWIQASTLRELLDLKAQHPDAKLVVGNTEIGIEMKFKNMLFPIIVCPAWIPELNTVTHGPEGISFGAACPLSSVEKILVDAVVKLPAQKTEVFKGVLEQLRWFAGKQVKSVASIGGNIITASPISDLNPVLMASGAKLTLVSRGTRRTVRMDHTFFPGYRKTLLSPEEILLSIEIPYSREGEFFSAFKQASRREDDIAKVTSGMRVLFKPGTTEVKELALCYGGMANRTISAIKTTPKQLSKFWNEELLQDVCAGLAEELHLAPDAPGGMVEFRRTLSLSFFFKLYLTVLRKLGKEDPEKCGLLDPTFASATLLFHKDPPANVQLFQEVPKGQSEEDMVGRPMPHLSANMQASGEAVYCDDIPRYEKELSLRLVTSTRAHAKIK</sequence>
<feature type="domain" description="FAD-binding PCMH-type" evidence="4">
    <location>
        <begin position="56"/>
        <end position="241"/>
    </location>
</feature>
<dbReference type="FunFam" id="3.30.465.10:FF:000004">
    <property type="entry name" value="Xanthine dehydrogenase/oxidase"/>
    <property type="match status" value="1"/>
</dbReference>
<dbReference type="SUPFAM" id="SSF55447">
    <property type="entry name" value="CO dehydrogenase flavoprotein C-terminal domain-like"/>
    <property type="match status" value="1"/>
</dbReference>
<proteinExistence type="predicted"/>
<gene>
    <name evidence="5" type="ORF">SUZIE_183300</name>
</gene>
<reference evidence="5" key="1">
    <citation type="submission" date="2020-03" db="EMBL/GenBank/DDBJ databases">
        <title>Studies in the Genomics of Life Span.</title>
        <authorList>
            <person name="Glass D."/>
        </authorList>
    </citation>
    <scope>NUCLEOTIDE SEQUENCE</scope>
    <source>
        <strain evidence="5">SUZIE</strain>
        <tissue evidence="5">Muscle</tissue>
    </source>
</reference>
<dbReference type="InterPro" id="IPR036683">
    <property type="entry name" value="CO_DH_flav_C_dom_sf"/>
</dbReference>
<dbReference type="SMART" id="SM01092">
    <property type="entry name" value="CO_deh_flav_C"/>
    <property type="match status" value="1"/>
</dbReference>
<dbReference type="Gene3D" id="1.10.150.120">
    <property type="entry name" value="[2Fe-2S]-binding domain"/>
    <property type="match status" value="1"/>
</dbReference>
<dbReference type="GO" id="GO:0016491">
    <property type="term" value="F:oxidoreductase activity"/>
    <property type="evidence" value="ECO:0007669"/>
    <property type="project" value="InterPro"/>
</dbReference>